<name>A0A9P7EKE6_9AGAM</name>
<dbReference type="InterPro" id="IPR040521">
    <property type="entry name" value="KDZ"/>
</dbReference>
<keyword evidence="2" id="KW-1185">Reference proteome</keyword>
<dbReference type="RefSeq" id="XP_041198177.1">
    <property type="nucleotide sequence ID" value="XM_041339280.1"/>
</dbReference>
<evidence type="ECO:0000313" key="1">
    <source>
        <dbReference type="EMBL" id="KAG1824460.1"/>
    </source>
</evidence>
<reference evidence="1" key="1">
    <citation type="journal article" date="2020" name="New Phytol.">
        <title>Comparative genomics reveals dynamic genome evolution in host specialist ectomycorrhizal fungi.</title>
        <authorList>
            <person name="Lofgren L.A."/>
            <person name="Nguyen N.H."/>
            <person name="Vilgalys R."/>
            <person name="Ruytinx J."/>
            <person name="Liao H.L."/>
            <person name="Branco S."/>
            <person name="Kuo A."/>
            <person name="LaButti K."/>
            <person name="Lipzen A."/>
            <person name="Andreopoulos W."/>
            <person name="Pangilinan J."/>
            <person name="Riley R."/>
            <person name="Hundley H."/>
            <person name="Na H."/>
            <person name="Barry K."/>
            <person name="Grigoriev I.V."/>
            <person name="Stajich J.E."/>
            <person name="Kennedy P.G."/>
        </authorList>
    </citation>
    <scope>NUCLEOTIDE SEQUENCE</scope>
    <source>
        <strain evidence="1">MN1</strain>
    </source>
</reference>
<proteinExistence type="predicted"/>
<comment type="caution">
    <text evidence="1">The sequence shown here is derived from an EMBL/GenBank/DDBJ whole genome shotgun (WGS) entry which is preliminary data.</text>
</comment>
<accession>A0A9P7EKE6</accession>
<dbReference type="Pfam" id="PF18758">
    <property type="entry name" value="KDZ"/>
    <property type="match status" value="1"/>
</dbReference>
<gene>
    <name evidence="1" type="ORF">BJ212DRAFT_1475761</name>
</gene>
<dbReference type="EMBL" id="JABBWG010000003">
    <property type="protein sequence ID" value="KAG1824460.1"/>
    <property type="molecule type" value="Genomic_DNA"/>
</dbReference>
<dbReference type="OrthoDB" id="2680741at2759"/>
<protein>
    <submittedName>
        <fullName evidence="1">Uncharacterized protein</fullName>
    </submittedName>
</protein>
<dbReference type="AlphaFoldDB" id="A0A9P7EKE6"/>
<sequence>MKALSTDQTNQILFYLDFNQSTRENSHSSGEAPKCGWLNINLITSSTKEMGPGSQWDTLDDHFGDWNWKKIVGLGMDKAQEEKEAHVMAFEELDGTLQPGASDPWKLEIEYWEHNPNDSFVTNPFKLKVTHKQTAISQAAVQLKLAEMEAHDLQLGVNISLHPDISPSMFIASGIDLESEQCHLQADMAHLGLHPTDTQKATTQHQQNSLQCKINAWRHIQALYTPAVQLLHSYSSQSSLDPITPEDIKLYLPLTMCVRSMHCDTHLQTTEWELHFSQAGDALEELRQSLHLCDYMYTFKRDWICGQSTNTWAQNAFTHIVSKVSAAADKYCAAHGALLALTPLLQMISWNFKYKELNKKDDMHRMSALTKGAQLRHNLTDHFEKMWIVHLSATAGSPVGKEDEEGTGN</sequence>
<dbReference type="GeneID" id="64633296"/>
<evidence type="ECO:0000313" key="2">
    <source>
        <dbReference type="Proteomes" id="UP000807769"/>
    </source>
</evidence>
<dbReference type="Proteomes" id="UP000807769">
    <property type="component" value="Unassembled WGS sequence"/>
</dbReference>
<organism evidence="1 2">
    <name type="scientific">Suillus subaureus</name>
    <dbReference type="NCBI Taxonomy" id="48587"/>
    <lineage>
        <taxon>Eukaryota</taxon>
        <taxon>Fungi</taxon>
        <taxon>Dikarya</taxon>
        <taxon>Basidiomycota</taxon>
        <taxon>Agaricomycotina</taxon>
        <taxon>Agaricomycetes</taxon>
        <taxon>Agaricomycetidae</taxon>
        <taxon>Boletales</taxon>
        <taxon>Suillineae</taxon>
        <taxon>Suillaceae</taxon>
        <taxon>Suillus</taxon>
    </lineage>
</organism>